<dbReference type="InterPro" id="IPR007627">
    <property type="entry name" value="RNA_pol_sigma70_r2"/>
</dbReference>
<evidence type="ECO:0000259" key="5">
    <source>
        <dbReference type="PROSITE" id="PS00715"/>
    </source>
</evidence>
<keyword evidence="1" id="KW-0805">Transcription regulation</keyword>
<sequence length="254" mass="29072">MTKTQRLTHAEEIELTRIIAKGDVETRQYKRALEKAVTHNLGLVNKIVNRFPLKNATCTFDDLFQEGVAGLIHGIRKFEPERGYRLSTYVYNWISAYVRRYYQNHGRAIRVPVHMADKSFQLKRQIEDLTLELGRTPTVDEIRQLNSKADQIQAAMRNTVSLNVTIGEDSELESIVGEDKTEEFDTCHDADALLAKVRPLVSARDFQILCLRFGLEGDTPLSLSELAEKFEITRARVHQIEGKLLKKMRELATA</sequence>
<reference evidence="7 8" key="1">
    <citation type="submission" date="2020-03" db="EMBL/GenBank/DDBJ databases">
        <title>The Isolation and Genome Sequence of a Novel Cyanophage S-N03 from the Huanghai Sea, China.</title>
        <authorList>
            <person name="Jiang T."/>
        </authorList>
    </citation>
    <scope>NUCLEOTIDE SEQUENCE [LARGE SCALE GENOMIC DNA]</scope>
</reference>
<dbReference type="RefSeq" id="YP_010669097.1">
    <property type="nucleotide sequence ID" value="NC_070959.1"/>
</dbReference>
<organism evidence="7 8">
    <name type="scientific">Synechococcus phage S-N03</name>
    <dbReference type="NCBI Taxonomy" id="2718943"/>
    <lineage>
        <taxon>Viruses</taxon>
        <taxon>Duplodnaviria</taxon>
        <taxon>Heunggongvirae</taxon>
        <taxon>Uroviricota</taxon>
        <taxon>Caudoviricetes</taxon>
        <taxon>Pantevenvirales</taxon>
        <taxon>Kyanoviridae</taxon>
        <taxon>Huanghaivirus</taxon>
        <taxon>Huanghaivirus snothree</taxon>
    </lineage>
</organism>
<keyword evidence="4" id="KW-0804">Transcription</keyword>
<dbReference type="Proteomes" id="UP000502617">
    <property type="component" value="Segment"/>
</dbReference>
<dbReference type="InterPro" id="IPR036388">
    <property type="entry name" value="WH-like_DNA-bd_sf"/>
</dbReference>
<dbReference type="PROSITE" id="PS00716">
    <property type="entry name" value="SIGMA70_2"/>
    <property type="match status" value="1"/>
</dbReference>
<evidence type="ECO:0000313" key="7">
    <source>
        <dbReference type="EMBL" id="QIN96717.1"/>
    </source>
</evidence>
<dbReference type="GO" id="GO:0006352">
    <property type="term" value="P:DNA-templated transcription initiation"/>
    <property type="evidence" value="ECO:0007669"/>
    <property type="project" value="InterPro"/>
</dbReference>
<dbReference type="KEGG" id="vg:77945251"/>
<dbReference type="Gene3D" id="1.10.601.10">
    <property type="entry name" value="RNA Polymerase Primary Sigma Factor"/>
    <property type="match status" value="1"/>
</dbReference>
<dbReference type="PANTHER" id="PTHR30603:SF47">
    <property type="entry name" value="RNA POLYMERASE SIGMA FACTOR SIGD, CHLOROPLASTIC"/>
    <property type="match status" value="1"/>
</dbReference>
<dbReference type="SUPFAM" id="SSF88659">
    <property type="entry name" value="Sigma3 and sigma4 domains of RNA polymerase sigma factors"/>
    <property type="match status" value="2"/>
</dbReference>
<keyword evidence="2" id="KW-0731">Sigma factor</keyword>
<keyword evidence="3" id="KW-0238">DNA-binding</keyword>
<dbReference type="GO" id="GO:0003677">
    <property type="term" value="F:DNA binding"/>
    <property type="evidence" value="ECO:0007669"/>
    <property type="project" value="UniProtKB-KW"/>
</dbReference>
<evidence type="ECO:0000259" key="6">
    <source>
        <dbReference type="PROSITE" id="PS00716"/>
    </source>
</evidence>
<feature type="domain" description="RNA polymerase sigma-70" evidence="6">
    <location>
        <begin position="222"/>
        <end position="248"/>
    </location>
</feature>
<dbReference type="InterPro" id="IPR014284">
    <property type="entry name" value="RNA_pol_sigma-70_dom"/>
</dbReference>
<dbReference type="Gene3D" id="1.10.10.10">
    <property type="entry name" value="Winged helix-like DNA-binding domain superfamily/Winged helix DNA-binding domain"/>
    <property type="match status" value="2"/>
</dbReference>
<dbReference type="SUPFAM" id="SSF88946">
    <property type="entry name" value="Sigma2 domain of RNA polymerase sigma factors"/>
    <property type="match status" value="1"/>
</dbReference>
<dbReference type="InterPro" id="IPR007630">
    <property type="entry name" value="RNA_pol_sigma70_r4"/>
</dbReference>
<evidence type="ECO:0000256" key="1">
    <source>
        <dbReference type="ARBA" id="ARBA00023015"/>
    </source>
</evidence>
<proteinExistence type="predicted"/>
<evidence type="ECO:0000256" key="2">
    <source>
        <dbReference type="ARBA" id="ARBA00023082"/>
    </source>
</evidence>
<dbReference type="InterPro" id="IPR000943">
    <property type="entry name" value="RNA_pol_sigma70"/>
</dbReference>
<keyword evidence="8" id="KW-1185">Reference proteome</keyword>
<dbReference type="PROSITE" id="PS00715">
    <property type="entry name" value="SIGMA70_1"/>
    <property type="match status" value="1"/>
</dbReference>
<dbReference type="InterPro" id="IPR013324">
    <property type="entry name" value="RNA_pol_sigma_r3/r4-like"/>
</dbReference>
<accession>A0A6G8R5M6</accession>
<dbReference type="Pfam" id="PF04545">
    <property type="entry name" value="Sigma70_r4"/>
    <property type="match status" value="1"/>
</dbReference>
<dbReference type="GeneID" id="77945251"/>
<dbReference type="Pfam" id="PF04542">
    <property type="entry name" value="Sigma70_r2"/>
    <property type="match status" value="1"/>
</dbReference>
<dbReference type="PRINTS" id="PR00046">
    <property type="entry name" value="SIGMA70FCT"/>
</dbReference>
<dbReference type="InterPro" id="IPR013325">
    <property type="entry name" value="RNA_pol_sigma_r2"/>
</dbReference>
<evidence type="ECO:0000313" key="8">
    <source>
        <dbReference type="Proteomes" id="UP000502617"/>
    </source>
</evidence>
<dbReference type="EMBL" id="MT162466">
    <property type="protein sequence ID" value="QIN96717.1"/>
    <property type="molecule type" value="Genomic_DNA"/>
</dbReference>
<evidence type="ECO:0000256" key="4">
    <source>
        <dbReference type="ARBA" id="ARBA00023163"/>
    </source>
</evidence>
<evidence type="ECO:0000256" key="3">
    <source>
        <dbReference type="ARBA" id="ARBA00023125"/>
    </source>
</evidence>
<dbReference type="NCBIfam" id="TIGR02937">
    <property type="entry name" value="sigma70-ECF"/>
    <property type="match status" value="1"/>
</dbReference>
<feature type="domain" description="RNA polymerase sigma-70" evidence="5">
    <location>
        <begin position="62"/>
        <end position="75"/>
    </location>
</feature>
<name>A0A6G8R5M6_9CAUD</name>
<dbReference type="PANTHER" id="PTHR30603">
    <property type="entry name" value="RNA POLYMERASE SIGMA FACTOR RPO"/>
    <property type="match status" value="1"/>
</dbReference>
<protein>
    <submittedName>
        <fullName evidence="7">Subfamily RNA polymerase sigma-70 subunit</fullName>
    </submittedName>
</protein>
<dbReference type="GO" id="GO:0016987">
    <property type="term" value="F:sigma factor activity"/>
    <property type="evidence" value="ECO:0007669"/>
    <property type="project" value="UniProtKB-KW"/>
</dbReference>
<dbReference type="InterPro" id="IPR050239">
    <property type="entry name" value="Sigma-70_RNA_pol_init_factors"/>
</dbReference>